<feature type="region of interest" description="Disordered" evidence="1">
    <location>
        <begin position="1247"/>
        <end position="1332"/>
    </location>
</feature>
<keyword evidence="4" id="KW-1185">Reference proteome</keyword>
<feature type="region of interest" description="Disordered" evidence="1">
    <location>
        <begin position="1539"/>
        <end position="1583"/>
    </location>
</feature>
<feature type="compositionally biased region" description="Polar residues" evidence="1">
    <location>
        <begin position="160"/>
        <end position="182"/>
    </location>
</feature>
<feature type="region of interest" description="Disordered" evidence="1">
    <location>
        <begin position="44"/>
        <end position="84"/>
    </location>
</feature>
<feature type="transmembrane region" description="Helical" evidence="2">
    <location>
        <begin position="733"/>
        <end position="753"/>
    </location>
</feature>
<feature type="compositionally biased region" description="Polar residues" evidence="1">
    <location>
        <begin position="1612"/>
        <end position="1628"/>
    </location>
</feature>
<keyword evidence="2" id="KW-0472">Membrane</keyword>
<dbReference type="PANTHER" id="PTHR21590:SF4">
    <property type="entry name" value="UPF0606 PROTEIN KIAA1549"/>
    <property type="match status" value="1"/>
</dbReference>
<feature type="region of interest" description="Disordered" evidence="1">
    <location>
        <begin position="445"/>
        <end position="474"/>
    </location>
</feature>
<proteinExistence type="predicted"/>
<dbReference type="GeneID" id="114857366"/>
<feature type="compositionally biased region" description="Low complexity" evidence="1">
    <location>
        <begin position="1274"/>
        <end position="1287"/>
    </location>
</feature>
<feature type="compositionally biased region" description="Basic and acidic residues" evidence="1">
    <location>
        <begin position="1308"/>
        <end position="1320"/>
    </location>
</feature>
<dbReference type="OrthoDB" id="10064192at2759"/>
<dbReference type="RefSeq" id="XP_055365634.1">
    <property type="nucleotide sequence ID" value="XM_055509659.1"/>
</dbReference>
<dbReference type="InterPro" id="IPR024606">
    <property type="entry name" value="KIAA1549"/>
</dbReference>
<feature type="compositionally biased region" description="Polar residues" evidence="1">
    <location>
        <begin position="1683"/>
        <end position="1696"/>
    </location>
</feature>
<feature type="region of interest" description="Disordered" evidence="1">
    <location>
        <begin position="1072"/>
        <end position="1223"/>
    </location>
</feature>
<keyword evidence="2" id="KW-0812">Transmembrane</keyword>
<feature type="region of interest" description="Disordered" evidence="1">
    <location>
        <begin position="133"/>
        <end position="182"/>
    </location>
</feature>
<feature type="chain" id="PRO_5044702240" evidence="3">
    <location>
        <begin position="30"/>
        <end position="1843"/>
    </location>
</feature>
<feature type="compositionally biased region" description="Polar residues" evidence="1">
    <location>
        <begin position="1072"/>
        <end position="1082"/>
    </location>
</feature>
<protein>
    <submittedName>
        <fullName evidence="5 6">UPF0606 protein KIAA1549 isoform X1</fullName>
    </submittedName>
</protein>
<evidence type="ECO:0000256" key="1">
    <source>
        <dbReference type="SAM" id="MobiDB-lite"/>
    </source>
</evidence>
<evidence type="ECO:0000256" key="3">
    <source>
        <dbReference type="SAM" id="SignalP"/>
    </source>
</evidence>
<feature type="compositionally biased region" description="Acidic residues" evidence="1">
    <location>
        <begin position="1143"/>
        <end position="1170"/>
    </location>
</feature>
<feature type="compositionally biased region" description="Pro residues" evidence="1">
    <location>
        <begin position="1569"/>
        <end position="1582"/>
    </location>
</feature>
<reference evidence="5 6" key="1">
    <citation type="submission" date="2025-04" db="UniProtKB">
        <authorList>
            <consortium name="RefSeq"/>
        </authorList>
    </citation>
    <scope>IDENTIFICATION</scope>
</reference>
<feature type="compositionally biased region" description="Basic residues" evidence="1">
    <location>
        <begin position="1491"/>
        <end position="1500"/>
    </location>
</feature>
<name>A0A9W2XVA4_BETSP</name>
<feature type="compositionally biased region" description="Basic and acidic residues" evidence="1">
    <location>
        <begin position="1195"/>
        <end position="1207"/>
    </location>
</feature>
<feature type="signal peptide" evidence="3">
    <location>
        <begin position="1"/>
        <end position="29"/>
    </location>
</feature>
<feature type="compositionally biased region" description="Acidic residues" evidence="1">
    <location>
        <begin position="1100"/>
        <end position="1123"/>
    </location>
</feature>
<feature type="compositionally biased region" description="Low complexity" evidence="1">
    <location>
        <begin position="1298"/>
        <end position="1307"/>
    </location>
</feature>
<feature type="compositionally biased region" description="Low complexity" evidence="1">
    <location>
        <begin position="145"/>
        <end position="159"/>
    </location>
</feature>
<evidence type="ECO:0000313" key="6">
    <source>
        <dbReference type="RefSeq" id="XP_055365635.1"/>
    </source>
</evidence>
<feature type="transmembrane region" description="Helical" evidence="2">
    <location>
        <begin position="1032"/>
        <end position="1053"/>
    </location>
</feature>
<feature type="region of interest" description="Disordered" evidence="1">
    <location>
        <begin position="1669"/>
        <end position="1712"/>
    </location>
</feature>
<feature type="compositionally biased region" description="Polar residues" evidence="1">
    <location>
        <begin position="133"/>
        <end position="144"/>
    </location>
</feature>
<dbReference type="RefSeq" id="XP_055365635.1">
    <property type="nucleotide sequence ID" value="XM_055509660.1"/>
</dbReference>
<gene>
    <name evidence="5 6" type="primary">si:ch211-1e14.1</name>
</gene>
<feature type="region of interest" description="Disordered" evidence="1">
    <location>
        <begin position="1486"/>
        <end position="1508"/>
    </location>
</feature>
<feature type="compositionally biased region" description="Polar residues" evidence="1">
    <location>
        <begin position="44"/>
        <end position="54"/>
    </location>
</feature>
<organism evidence="4 5">
    <name type="scientific">Betta splendens</name>
    <name type="common">Siamese fighting fish</name>
    <dbReference type="NCBI Taxonomy" id="158456"/>
    <lineage>
        <taxon>Eukaryota</taxon>
        <taxon>Metazoa</taxon>
        <taxon>Chordata</taxon>
        <taxon>Craniata</taxon>
        <taxon>Vertebrata</taxon>
        <taxon>Euteleostomi</taxon>
        <taxon>Actinopterygii</taxon>
        <taxon>Neopterygii</taxon>
        <taxon>Teleostei</taxon>
        <taxon>Neoteleostei</taxon>
        <taxon>Acanthomorphata</taxon>
        <taxon>Anabantaria</taxon>
        <taxon>Anabantiformes</taxon>
        <taxon>Anabantoidei</taxon>
        <taxon>Osphronemidae</taxon>
        <taxon>Betta</taxon>
    </lineage>
</organism>
<evidence type="ECO:0000313" key="4">
    <source>
        <dbReference type="Proteomes" id="UP000515150"/>
    </source>
</evidence>
<sequence>MAALVSPVAARGQAALFLGLAALVTVVTADSPVVDDSQLGFSGHVTSSTGSSPSALPASHHTAFKTPDSPGALPSIPGTNHEAKPADIYHTTPIIPSEFVLGSKPKLEAPAELSSDWMLAKTNSAIQPFSFSAPKTSQMHSQANTSLPSSSPSTRSTESQFGLNSEDSPSEQTQAITTYQPSQPVKMALADPPADEPYSKMWDVKQLSPSSTPLQKNKLAHDLLSNSNEILNPGYMGPFIDPHKTPHHSSEPTDISPEDFYPTNTMDIDWGSGDYLETMSVLNSDGDDYSLVTKVPSDLYDLGDYTEIYDTSFPSRVGILPTSLHPLHSSTFPNLMSTYSTPVPPISVHPSSLSPTVHYTLEPTPTANSKTAEASDIDWPDTFTIQPTDVLLPDMNSLEYYTIQLNKESNGSNTDREHRANITSVSIGTTDITPTSSLTSGITFEEEASSDISGSEPDDESTMEENPPSVNVSHPLYPSIVPRISFDHSTNELTGPTVTIGLDSTSLTDSMIPHATPVLPDDIMTSTSLTDVHWFVTEPFLQSTIHNPSVFTETIAFSPATIEPAANTTAGISESTPHETTLTTELSQNITLTTTEATSNITMGPNVVLSDEGVTGIDIPVTMTLIPTSSEANTVSAVPTTTTATTTFYQATTRITATTEASTSVNVISAPSAKTTTTPRQYLCNLDSPAYLVKIDFPSGATVGYAKSQIRDILKAEFNKSVELQIVNPPPKFLFRVVSGPIVYTAISVINALQRSRRRFLSVSPNWTSPDSKYQVHTVLQFVPSHIDVRLCNFSESIEKGLTMAFAEVCRRSRESTNFTVQIINITMATPKYEAQRLLKQPVDITFTVKGSAGYLMGSEVSNALMRLTMVEFSFYMGFPVLQIAEPFHYPELNTSQLLRSSWVRTVLLGVLDQKAGERTFQASMERRVAMLLGEAMGLARRVKRATTIGNSSVQVVSASRLPGGDNPLEIVYFVEGPSGQRMPAAQTANTLNSLDVQRAAIVLGYRIQGILAQPVEKVPAQPSDTENTNMWIVIGVAIPLLVVIIIISILYWKLCRTDKLEFQPDAMTSMQQRQKSTTSFREPSLHQALPPTKKRLDFSEEEEGESEEEEEEYEDDEEEEEMEGGKRPVAIPKSKQILSSESETEEEEEEEEEEDYDEEEEEEDEDGDEEKQKAKKKGIMTGEQIKPKSKAALKKTEEMKKEEKMKVFRTTKGRRAKEELQAPSVKGFDFAKLHLGQQSKDDVMVIQEPVPPDPGPLSIKDVLSISENGELPTSTSKTSGSSTKASRSGRRRERVSPSDGDSVVSDHSAERESTEENLRSHATPSDSKQTRKIPINVLNGKNRIGPPPMNGTNENLSSASIFEHVDRMSRATDASRRLPNKVQLIAMQPMPVPPLQSPPINGKLSDSNHINKEIQVALRHKSEIEHHRNKIRLRAKRKGHYDFPAMDEVSSGLKDAKDQDRIYQKAQLQINKILDPDLQIPSIFMDSKKSGRGRNSPKQRLKDQLTGGMTAADKDHLITEDSDVAYRKCPGVNNVAYVSDPDQGPGSPHRSPSPVDDVFLELASSPPGHAPPPPPYMPPQPSIEEARQQMHSLLDDAFALVSPTTQSTTAGITLPGVNSNPLTSSPSGCGPRPWGSSYQGLGPVAGRFTELSMSPPSVQGITPRQDLVSSYLPSGEPAGHSEQLQPDSLYSSRSRYTGELPSSARPRPVGGTTGAHLHHLTQVGLSSRMNGYPAGVRAAPGQNGGIGWNHYHEDNFSRAEPEKDAVYSGYSPSSIFQMPRSGVRDLSAPPAHLDPPVVGYLSGPPPLDTSLPTHSSASLIKAIREELLRLSQKQAAVPSYHS</sequence>
<dbReference type="Proteomes" id="UP000515150">
    <property type="component" value="Chromosome 6"/>
</dbReference>
<keyword evidence="2" id="KW-1133">Transmembrane helix</keyword>
<accession>A0A9W2XVA4</accession>
<evidence type="ECO:0000313" key="5">
    <source>
        <dbReference type="RefSeq" id="XP_055365634.1"/>
    </source>
</evidence>
<dbReference type="PANTHER" id="PTHR21590">
    <property type="entry name" value="SEA DOMAIN-CONTAINING PROTEIN"/>
    <property type="match status" value="1"/>
</dbReference>
<evidence type="ECO:0000256" key="2">
    <source>
        <dbReference type="SAM" id="Phobius"/>
    </source>
</evidence>
<keyword evidence="3" id="KW-0732">Signal</keyword>
<feature type="region of interest" description="Disordered" evidence="1">
    <location>
        <begin position="1612"/>
        <end position="1632"/>
    </location>
</feature>
<dbReference type="Pfam" id="PF12877">
    <property type="entry name" value="KIAA1549"/>
    <property type="match status" value="2"/>
</dbReference>